<dbReference type="Proteomes" id="UP000294887">
    <property type="component" value="Unassembled WGS sequence"/>
</dbReference>
<comment type="caution">
    <text evidence="2">The sequence shown here is derived from an EMBL/GenBank/DDBJ whole genome shotgun (WGS) entry which is preliminary data.</text>
</comment>
<name>A0A4V6NCG5_9GAMM</name>
<evidence type="ECO:0000313" key="2">
    <source>
        <dbReference type="EMBL" id="TCJ88285.1"/>
    </source>
</evidence>
<dbReference type="EMBL" id="SMFQ01000002">
    <property type="protein sequence ID" value="TCJ88285.1"/>
    <property type="molecule type" value="Genomic_DNA"/>
</dbReference>
<dbReference type="Gene3D" id="3.40.50.300">
    <property type="entry name" value="P-loop containing nucleotide triphosphate hydrolases"/>
    <property type="match status" value="1"/>
</dbReference>
<gene>
    <name evidence="2" type="ORF">EV695_0125</name>
</gene>
<dbReference type="PANTHER" id="PTHR40072">
    <property type="entry name" value="MOLYBDOPTERIN-GUANINE DINUCLEOTIDE BIOSYNTHESIS ADAPTER PROTEIN-RELATED"/>
    <property type="match status" value="1"/>
</dbReference>
<reference evidence="2 3" key="1">
    <citation type="submission" date="2019-03" db="EMBL/GenBank/DDBJ databases">
        <title>Genomic Encyclopedia of Type Strains, Phase IV (KMG-IV): sequencing the most valuable type-strain genomes for metagenomic binning, comparative biology and taxonomic classification.</title>
        <authorList>
            <person name="Goeker M."/>
        </authorList>
    </citation>
    <scope>NUCLEOTIDE SEQUENCE [LARGE SCALE GENOMIC DNA]</scope>
    <source>
        <strain evidence="2 3">DSM 24830</strain>
    </source>
</reference>
<keyword evidence="3" id="KW-1185">Reference proteome</keyword>
<organism evidence="2 3">
    <name type="scientific">Cocleimonas flava</name>
    <dbReference type="NCBI Taxonomy" id="634765"/>
    <lineage>
        <taxon>Bacteria</taxon>
        <taxon>Pseudomonadati</taxon>
        <taxon>Pseudomonadota</taxon>
        <taxon>Gammaproteobacteria</taxon>
        <taxon>Thiotrichales</taxon>
        <taxon>Thiotrichaceae</taxon>
        <taxon>Cocleimonas</taxon>
    </lineage>
</organism>
<proteinExistence type="predicted"/>
<sequence>MVEFHLPMLGFAAFSGTGKTTLLSQIIPLLRAKGHRIGVIKHTHHNIDIDKPGKDSYVLRKSGADQMILASRYRTALIIEKADSTKEPELQDVLDNLQTDSLDLVLVEGFKLAKINKIELHRQALGKPYLHPNDPNIIAIAVEDKESKDFPIDSLDLNNPEQIADYIVKTLLS</sequence>
<dbReference type="CDD" id="cd03116">
    <property type="entry name" value="MobB"/>
    <property type="match status" value="1"/>
</dbReference>
<dbReference type="PANTHER" id="PTHR40072:SF1">
    <property type="entry name" value="MOLYBDOPTERIN-GUANINE DINUCLEOTIDE BIOSYNTHESIS ADAPTER PROTEIN"/>
    <property type="match status" value="1"/>
</dbReference>
<evidence type="ECO:0000259" key="1">
    <source>
        <dbReference type="Pfam" id="PF03205"/>
    </source>
</evidence>
<protein>
    <submittedName>
        <fullName evidence="2">Molybdopterin guanine dinucleotide biosynthesis accessory protein MobB</fullName>
    </submittedName>
</protein>
<dbReference type="GO" id="GO:0005525">
    <property type="term" value="F:GTP binding"/>
    <property type="evidence" value="ECO:0007669"/>
    <property type="project" value="InterPro"/>
</dbReference>
<dbReference type="InterPro" id="IPR052539">
    <property type="entry name" value="MGD_biosynthesis_adapter"/>
</dbReference>
<dbReference type="RefSeq" id="WP_131903994.1">
    <property type="nucleotide sequence ID" value="NZ_BAAAFU010000008.1"/>
</dbReference>
<feature type="domain" description="Molybdopterin-guanine dinucleotide biosynthesis protein B (MobB)" evidence="1">
    <location>
        <begin position="8"/>
        <end position="142"/>
    </location>
</feature>
<evidence type="ECO:0000313" key="3">
    <source>
        <dbReference type="Proteomes" id="UP000294887"/>
    </source>
</evidence>
<dbReference type="SUPFAM" id="SSF52540">
    <property type="entry name" value="P-loop containing nucleoside triphosphate hydrolases"/>
    <property type="match status" value="1"/>
</dbReference>
<dbReference type="Pfam" id="PF03205">
    <property type="entry name" value="MobB"/>
    <property type="match status" value="1"/>
</dbReference>
<accession>A0A4V6NCG5</accession>
<dbReference type="NCBIfam" id="TIGR00176">
    <property type="entry name" value="mobB"/>
    <property type="match status" value="1"/>
</dbReference>
<dbReference type="GO" id="GO:0006777">
    <property type="term" value="P:Mo-molybdopterin cofactor biosynthetic process"/>
    <property type="evidence" value="ECO:0007669"/>
    <property type="project" value="InterPro"/>
</dbReference>
<dbReference type="OrthoDB" id="9788394at2"/>
<dbReference type="InterPro" id="IPR027417">
    <property type="entry name" value="P-loop_NTPase"/>
</dbReference>
<dbReference type="FunFam" id="3.40.50.300:FF:000920">
    <property type="entry name" value="Molybdopterin-guanine dinucleotide biosynthesis protein B"/>
    <property type="match status" value="1"/>
</dbReference>
<dbReference type="InterPro" id="IPR004435">
    <property type="entry name" value="MobB_dom"/>
</dbReference>
<dbReference type="AlphaFoldDB" id="A0A4V6NCG5"/>